<proteinExistence type="inferred from homology"/>
<comment type="caution">
    <text evidence="3">The sequence shown here is derived from an EMBL/GenBank/DDBJ whole genome shotgun (WGS) entry which is preliminary data.</text>
</comment>
<dbReference type="GO" id="GO:0016874">
    <property type="term" value="F:ligase activity"/>
    <property type="evidence" value="ECO:0007669"/>
    <property type="project" value="UniProtKB-KW"/>
</dbReference>
<comment type="similarity">
    <text evidence="1">Belongs to the ATP-dependent AMP-binding enzyme family.</text>
</comment>
<gene>
    <name evidence="3" type="ORF">ACH5RR_021752</name>
</gene>
<organism evidence="3 4">
    <name type="scientific">Cinchona calisaya</name>
    <dbReference type="NCBI Taxonomy" id="153742"/>
    <lineage>
        <taxon>Eukaryota</taxon>
        <taxon>Viridiplantae</taxon>
        <taxon>Streptophyta</taxon>
        <taxon>Embryophyta</taxon>
        <taxon>Tracheophyta</taxon>
        <taxon>Spermatophyta</taxon>
        <taxon>Magnoliopsida</taxon>
        <taxon>eudicotyledons</taxon>
        <taxon>Gunneridae</taxon>
        <taxon>Pentapetalae</taxon>
        <taxon>asterids</taxon>
        <taxon>lamiids</taxon>
        <taxon>Gentianales</taxon>
        <taxon>Rubiaceae</taxon>
        <taxon>Cinchonoideae</taxon>
        <taxon>Cinchoneae</taxon>
        <taxon>Cinchona</taxon>
    </lineage>
</organism>
<dbReference type="PANTHER" id="PTHR43859">
    <property type="entry name" value="ACYL-ACTIVATING ENZYME"/>
    <property type="match status" value="1"/>
</dbReference>
<reference evidence="3 4" key="1">
    <citation type="submission" date="2024-11" db="EMBL/GenBank/DDBJ databases">
        <title>A near-complete genome assembly of Cinchona calisaya.</title>
        <authorList>
            <person name="Lian D.C."/>
            <person name="Zhao X.W."/>
            <person name="Wei L."/>
        </authorList>
    </citation>
    <scope>NUCLEOTIDE SEQUENCE [LARGE SCALE GENOMIC DNA]</scope>
    <source>
        <tissue evidence="3">Nenye</tissue>
    </source>
</reference>
<evidence type="ECO:0000313" key="4">
    <source>
        <dbReference type="Proteomes" id="UP001630127"/>
    </source>
</evidence>
<accession>A0ABD2ZIH3</accession>
<evidence type="ECO:0000256" key="1">
    <source>
        <dbReference type="ARBA" id="ARBA00006432"/>
    </source>
</evidence>
<dbReference type="AlphaFoldDB" id="A0ABD2ZIH3"/>
<dbReference type="PANTHER" id="PTHR43859:SF57">
    <property type="entry name" value="ACYL-ACTIVATING ENZYME 8-RELATED"/>
    <property type="match status" value="1"/>
</dbReference>
<dbReference type="Proteomes" id="UP001630127">
    <property type="component" value="Unassembled WGS sequence"/>
</dbReference>
<dbReference type="EMBL" id="JBJUIK010000009">
    <property type="protein sequence ID" value="KAL3519163.1"/>
    <property type="molecule type" value="Genomic_DNA"/>
</dbReference>
<keyword evidence="4" id="KW-1185">Reference proteome</keyword>
<protein>
    <submittedName>
        <fullName evidence="3">Uncharacterized protein</fullName>
    </submittedName>
</protein>
<name>A0ABD2ZIH3_9GENT</name>
<evidence type="ECO:0000256" key="2">
    <source>
        <dbReference type="ARBA" id="ARBA00022598"/>
    </source>
</evidence>
<sequence>MSGTSREFCIVRKALSEWNEFKEINKLTREALITQQNEANELEGEAYQTRQPGSVLNNINTRLDARTISVLLQHSESKLVFVDYYRRSTVLEAICLFPDGLTTPLLVLITDHHTTNDADYDLSVLGFRDTYEGLVEKGSVHELE</sequence>
<keyword evidence="2" id="KW-0436">Ligase</keyword>
<evidence type="ECO:0000313" key="3">
    <source>
        <dbReference type="EMBL" id="KAL3519163.1"/>
    </source>
</evidence>